<dbReference type="GO" id="GO:0032007">
    <property type="term" value="P:negative regulation of TOR signaling"/>
    <property type="evidence" value="ECO:0007669"/>
    <property type="project" value="TreeGrafter"/>
</dbReference>
<feature type="compositionally biased region" description="Polar residues" evidence="2">
    <location>
        <begin position="446"/>
        <end position="463"/>
    </location>
</feature>
<evidence type="ECO:0000313" key="3">
    <source>
        <dbReference type="EMBL" id="PNY28616.1"/>
    </source>
</evidence>
<evidence type="ECO:0000313" key="4">
    <source>
        <dbReference type="Proteomes" id="UP000236621"/>
    </source>
</evidence>
<dbReference type="InterPro" id="IPR007483">
    <property type="entry name" value="Hamartin"/>
</dbReference>
<feature type="compositionally biased region" description="Basic and acidic residues" evidence="2">
    <location>
        <begin position="959"/>
        <end position="971"/>
    </location>
</feature>
<protein>
    <submittedName>
        <fullName evidence="3">Tuberous sclerosis 1 protein</fullName>
    </submittedName>
</protein>
<feature type="compositionally biased region" description="Polar residues" evidence="2">
    <location>
        <begin position="494"/>
        <end position="505"/>
    </location>
</feature>
<dbReference type="AlphaFoldDB" id="A0A2K3QM45"/>
<comment type="caution">
    <text evidence="3">The sequence shown here is derived from an EMBL/GenBank/DDBJ whole genome shotgun (WGS) entry which is preliminary data.</text>
</comment>
<feature type="compositionally biased region" description="Polar residues" evidence="2">
    <location>
        <begin position="534"/>
        <end position="543"/>
    </location>
</feature>
<feature type="region of interest" description="Disordered" evidence="2">
    <location>
        <begin position="534"/>
        <end position="575"/>
    </location>
</feature>
<feature type="region of interest" description="Disordered" evidence="2">
    <location>
        <begin position="483"/>
        <end position="505"/>
    </location>
</feature>
<name>A0A2K3QM45_9HYPO</name>
<dbReference type="PANTHER" id="PTHR15154">
    <property type="entry name" value="HAMARTIN"/>
    <property type="match status" value="1"/>
</dbReference>
<dbReference type="Pfam" id="PF04388">
    <property type="entry name" value="Hamartin"/>
    <property type="match status" value="1"/>
</dbReference>
<dbReference type="SUPFAM" id="SSF48371">
    <property type="entry name" value="ARM repeat"/>
    <property type="match status" value="1"/>
</dbReference>
<evidence type="ECO:0000256" key="2">
    <source>
        <dbReference type="SAM" id="MobiDB-lite"/>
    </source>
</evidence>
<dbReference type="GO" id="GO:0033596">
    <property type="term" value="C:TSC1-TSC2 complex"/>
    <property type="evidence" value="ECO:0007669"/>
    <property type="project" value="TreeGrafter"/>
</dbReference>
<evidence type="ECO:0000256" key="1">
    <source>
        <dbReference type="SAM" id="Coils"/>
    </source>
</evidence>
<sequence>MASSASLKELSKAIHAFIPQPALPLPDGLVDTIEAYLRRHEKYDDAASDRLQEELLGTFEKHVRGVPAAAGPWIGIMRRLLPVLKTPARVLPWFNAFKGLLDRTNLDKLLVDETVSGLMDLVTSMDEYHTTSGADSATNPIIDRLFSMWTNRFYPALAEGNTSHEYCGGLILQALKSFGKKRPKEFFTSMDGSFVKRQYRKATLRFLCDFIQDQPPHLHQILHTSIFSNLLACLQHDTSTTVISLALTALIMLLPHMPSSLVPHLPTLFNIYARLLFWDRVKSAAGEAASSDVDHSRGWETCTYDAQVDDFAIARLSNYYTILYGLYPINFMDYIRKPQRYLRHANMSSPEEIEVQPTEIRHRSERFRRCHLLHSNFYTLTIDSEKTYFGRWIRSEAAEVVVDCMSLYQAPGLHESTDQDAPPPMPGPAATVVHDGSDKDRPDSANWLNSQMTSTDSEWGNRTPSMMLRRVSQSSQHWGRCIGDEAQTRGPSADSPTIPAQLTLSPSHSQLQDMIYSNKVIKSGLHQSLANDSVPSLSLSHQESVADRPAAASSAGTAPQPSVGSPSSAMDPSTRVARLQRRVLVLENDLSFERYVKQQHMGHIGELRRRLVVDAAMEAETQNLIMTNRNLKSRFEEAKKAEMQVRKESEKGRALAKKWESDLASKLKNLRDESKRATAELGALGRELDESRQECEKLRKLVCDTEVRELGWKQKVQSMAIQGGEIDRLKAQAEELTQSERDHQAGELERQAAASSAAEAEAQVEMMRMRLAAREHDSRRAGRVLEEQVKELQRQLAEAREERERPGANASLVIESALAASRARQAELQKQHNLLMRKYTALQSSLLDMQAEAGTATEAPRAQEPRAQEPQAHAPGDEYLSESASPVPIKNRRRRSGSNSEATAYNATAPLGPPPDTTASAEAEGRAGASQGGEGSGTGPLSMSPGNQRHFGSGLPSRIRKEGRDKSKEDGGSSSGKPKKEKKSSGLRGIRGFV</sequence>
<feature type="compositionally biased region" description="Polar residues" evidence="2">
    <location>
        <begin position="554"/>
        <end position="571"/>
    </location>
</feature>
<dbReference type="OrthoDB" id="6022054at2759"/>
<dbReference type="EMBL" id="NRSZ01000234">
    <property type="protein sequence ID" value="PNY28616.1"/>
    <property type="molecule type" value="Genomic_DNA"/>
</dbReference>
<feature type="coiled-coil region" evidence="1">
    <location>
        <begin position="628"/>
        <end position="701"/>
    </location>
</feature>
<proteinExistence type="predicted"/>
<feature type="region of interest" description="Disordered" evidence="2">
    <location>
        <begin position="413"/>
        <end position="463"/>
    </location>
</feature>
<dbReference type="InterPro" id="IPR011989">
    <property type="entry name" value="ARM-like"/>
</dbReference>
<reference evidence="3 4" key="1">
    <citation type="submission" date="2017-08" db="EMBL/GenBank/DDBJ databases">
        <title>Harnessing the power of phylogenomics to disentangle the directionality and signatures of interkingdom host jumping in the parasitic fungal genus Tolypocladium.</title>
        <authorList>
            <person name="Quandt C.A."/>
            <person name="Patterson W."/>
            <person name="Spatafora J.W."/>
        </authorList>
    </citation>
    <scope>NUCLEOTIDE SEQUENCE [LARGE SCALE GENOMIC DNA]</scope>
    <source>
        <strain evidence="3 4">CBS 113982</strain>
    </source>
</reference>
<dbReference type="GO" id="GO:0051726">
    <property type="term" value="P:regulation of cell cycle"/>
    <property type="evidence" value="ECO:0007669"/>
    <property type="project" value="TreeGrafter"/>
</dbReference>
<feature type="compositionally biased region" description="Low complexity" evidence="2">
    <location>
        <begin position="917"/>
        <end position="929"/>
    </location>
</feature>
<keyword evidence="1" id="KW-0175">Coiled coil</keyword>
<keyword evidence="4" id="KW-1185">Reference proteome</keyword>
<organism evidence="3 4">
    <name type="scientific">Tolypocladium capitatum</name>
    <dbReference type="NCBI Taxonomy" id="45235"/>
    <lineage>
        <taxon>Eukaryota</taxon>
        <taxon>Fungi</taxon>
        <taxon>Dikarya</taxon>
        <taxon>Ascomycota</taxon>
        <taxon>Pezizomycotina</taxon>
        <taxon>Sordariomycetes</taxon>
        <taxon>Hypocreomycetidae</taxon>
        <taxon>Hypocreales</taxon>
        <taxon>Ophiocordycipitaceae</taxon>
        <taxon>Tolypocladium</taxon>
    </lineage>
</organism>
<dbReference type="Gene3D" id="1.25.10.10">
    <property type="entry name" value="Leucine-rich Repeat Variant"/>
    <property type="match status" value="1"/>
</dbReference>
<accession>A0A2K3QM45</accession>
<feature type="region of interest" description="Disordered" evidence="2">
    <location>
        <begin position="850"/>
        <end position="994"/>
    </location>
</feature>
<feature type="compositionally biased region" description="Polar residues" evidence="2">
    <location>
        <begin position="897"/>
        <end position="906"/>
    </location>
</feature>
<gene>
    <name evidence="3" type="ORF">TCAP_01458</name>
</gene>
<dbReference type="Proteomes" id="UP000236621">
    <property type="component" value="Unassembled WGS sequence"/>
</dbReference>
<dbReference type="PANTHER" id="PTHR15154:SF2">
    <property type="entry name" value="HAMARTIN"/>
    <property type="match status" value="1"/>
</dbReference>
<dbReference type="InterPro" id="IPR016024">
    <property type="entry name" value="ARM-type_fold"/>
</dbReference>
<feature type="coiled-coil region" evidence="1">
    <location>
        <begin position="782"/>
        <end position="809"/>
    </location>
</feature>
<dbReference type="STRING" id="45235.A0A2K3QM45"/>